<dbReference type="InterPro" id="IPR006944">
    <property type="entry name" value="Phage/GTA_portal"/>
</dbReference>
<name>A0A5B9W7G4_9BACT</name>
<accession>A0A5B9W7G4</accession>
<dbReference type="RefSeq" id="WP_210420171.1">
    <property type="nucleotide sequence ID" value="NZ_CP042997.1"/>
</dbReference>
<dbReference type="KEGG" id="agv:OJF2_51020"/>
<reference evidence="2 3" key="1">
    <citation type="submission" date="2019-08" db="EMBL/GenBank/DDBJ databases">
        <title>Deep-cultivation of Planctomycetes and their phenomic and genomic characterization uncovers novel biology.</title>
        <authorList>
            <person name="Wiegand S."/>
            <person name="Jogler M."/>
            <person name="Boedeker C."/>
            <person name="Pinto D."/>
            <person name="Vollmers J."/>
            <person name="Rivas-Marin E."/>
            <person name="Kohn T."/>
            <person name="Peeters S.H."/>
            <person name="Heuer A."/>
            <person name="Rast P."/>
            <person name="Oberbeckmann S."/>
            <person name="Bunk B."/>
            <person name="Jeske O."/>
            <person name="Meyerdierks A."/>
            <person name="Storesund J.E."/>
            <person name="Kallscheuer N."/>
            <person name="Luecker S."/>
            <person name="Lage O.M."/>
            <person name="Pohl T."/>
            <person name="Merkel B.J."/>
            <person name="Hornburger P."/>
            <person name="Mueller R.-W."/>
            <person name="Bruemmer F."/>
            <person name="Labrenz M."/>
            <person name="Spormann A.M."/>
            <person name="Op den Camp H."/>
            <person name="Overmann J."/>
            <person name="Amann R."/>
            <person name="Jetten M.S.M."/>
            <person name="Mascher T."/>
            <person name="Medema M.H."/>
            <person name="Devos D.P."/>
            <person name="Kaster A.-K."/>
            <person name="Ovreas L."/>
            <person name="Rohde M."/>
            <person name="Galperin M.Y."/>
            <person name="Jogler C."/>
        </authorList>
    </citation>
    <scope>NUCLEOTIDE SEQUENCE [LARGE SCALE GENOMIC DNA]</scope>
    <source>
        <strain evidence="2 3">OJF2</strain>
    </source>
</reference>
<protein>
    <submittedName>
        <fullName evidence="2">Phage portal protein</fullName>
    </submittedName>
</protein>
<feature type="region of interest" description="Disordered" evidence="1">
    <location>
        <begin position="1"/>
        <end position="22"/>
    </location>
</feature>
<sequence length="445" mass="49056">MGLFNNLKQRLGRRRNEPQRDTEVYPRIMQLLSGQRVGKGQPVFKPTPWNLRTFSTTPYARRAINTIKNPIAQLGWEVVPKKGVEENSEIRRQCELVTTCLKSPNNEDSWRSLVEKVVTDIMLGAGAIEMRIGGDAMRPLWLYPVDALSIQIYAGWSGDRREAKYCQVPGYGTMGGGGQGIDLLADELIYIAPNPSTAHPFGCGPLEIAFTTISRLLGVGEYAGNVATNARPTTLLDLGKATPEQLSAFRSYWTNEIEGQGKMPIVSAGGETKAVKLTADGDEALYLKWQEFLKTEIVTAFDISPQNLGVERDVNRSTAEVAEDRDWDQAIKPWAGLFASHINRDAIEGRLGFSQIEFRFVGLDREDEKATSEIFATYYKSNVFTPNEIRAKLGEPPADNRWGDMTAADAEIAIAAARGAAEVDDPALTGGKKQTAKQKPSKKGK</sequence>
<evidence type="ECO:0000256" key="1">
    <source>
        <dbReference type="SAM" id="MobiDB-lite"/>
    </source>
</evidence>
<proteinExistence type="predicted"/>
<feature type="compositionally biased region" description="Basic residues" evidence="1">
    <location>
        <begin position="434"/>
        <end position="445"/>
    </location>
</feature>
<dbReference type="AlphaFoldDB" id="A0A5B9W7G4"/>
<dbReference type="EMBL" id="CP042997">
    <property type="protein sequence ID" value="QEH36518.1"/>
    <property type="molecule type" value="Genomic_DNA"/>
</dbReference>
<dbReference type="Proteomes" id="UP000324233">
    <property type="component" value="Chromosome"/>
</dbReference>
<keyword evidence="3" id="KW-1185">Reference proteome</keyword>
<organism evidence="2 3">
    <name type="scientific">Aquisphaera giovannonii</name>
    <dbReference type="NCBI Taxonomy" id="406548"/>
    <lineage>
        <taxon>Bacteria</taxon>
        <taxon>Pseudomonadati</taxon>
        <taxon>Planctomycetota</taxon>
        <taxon>Planctomycetia</taxon>
        <taxon>Isosphaerales</taxon>
        <taxon>Isosphaeraceae</taxon>
        <taxon>Aquisphaera</taxon>
    </lineage>
</organism>
<gene>
    <name evidence="2" type="ORF">OJF2_51020</name>
</gene>
<evidence type="ECO:0000313" key="2">
    <source>
        <dbReference type="EMBL" id="QEH36518.1"/>
    </source>
</evidence>
<dbReference type="Pfam" id="PF04860">
    <property type="entry name" value="Phage_portal"/>
    <property type="match status" value="1"/>
</dbReference>
<evidence type="ECO:0000313" key="3">
    <source>
        <dbReference type="Proteomes" id="UP000324233"/>
    </source>
</evidence>
<feature type="region of interest" description="Disordered" evidence="1">
    <location>
        <begin position="423"/>
        <end position="445"/>
    </location>
</feature>